<dbReference type="Pfam" id="PF00596">
    <property type="entry name" value="Aldolase_II"/>
    <property type="match status" value="1"/>
</dbReference>
<dbReference type="InterPro" id="IPR002347">
    <property type="entry name" value="SDR_fam"/>
</dbReference>
<dbReference type="Proteomes" id="UP000326641">
    <property type="component" value="Unassembled WGS sequence"/>
</dbReference>
<dbReference type="PRINTS" id="PR00081">
    <property type="entry name" value="GDHRDH"/>
</dbReference>
<reference evidence="4" key="1">
    <citation type="submission" date="2018-11" db="EMBL/GenBank/DDBJ databases">
        <authorList>
            <person name="Onetto C."/>
        </authorList>
    </citation>
    <scope>NUCLEOTIDE SEQUENCE [LARGE SCALE GENOMIC DNA]</scope>
</reference>
<dbReference type="NCBIfam" id="NF006192">
    <property type="entry name" value="PRK08324.1-6"/>
    <property type="match status" value="1"/>
</dbReference>
<evidence type="ECO:0000259" key="3">
    <source>
        <dbReference type="SMART" id="SM01007"/>
    </source>
</evidence>
<evidence type="ECO:0000256" key="1">
    <source>
        <dbReference type="ARBA" id="ARBA00006484"/>
    </source>
</evidence>
<evidence type="ECO:0000256" key="2">
    <source>
        <dbReference type="ARBA" id="ARBA00023002"/>
    </source>
</evidence>
<dbReference type="Gene3D" id="3.40.50.720">
    <property type="entry name" value="NAD(P)-binding Rossmann-like Domain"/>
    <property type="match status" value="1"/>
</dbReference>
<dbReference type="Gene3D" id="3.40.225.10">
    <property type="entry name" value="Class II aldolase/adducin N-terminal domain"/>
    <property type="match status" value="1"/>
</dbReference>
<keyword evidence="2" id="KW-0560">Oxidoreductase</keyword>
<protein>
    <submittedName>
        <fullName evidence="4">Short-chain dehydrogenase</fullName>
    </submittedName>
</protein>
<keyword evidence="5" id="KW-1185">Reference proteome</keyword>
<proteinExistence type="inferred from homology"/>
<name>A0A564WD67_9PROT</name>
<dbReference type="InterPro" id="IPR001303">
    <property type="entry name" value="Aldolase_II/adducin_N"/>
</dbReference>
<evidence type="ECO:0000313" key="5">
    <source>
        <dbReference type="Proteomes" id="UP000326641"/>
    </source>
</evidence>
<sequence>MESRWSDRDAEAAIERYTKQGAPLDLALRVYSSRLLGVEPKLVIHGGGNTSVKTVMHDLIGEEAEVLCVKGSGWDMASIEPAGLPAVRLKPLKQLVNVETLSDEEMVRIQRANLLDPGAPNPSVETLLHAFLPHKYIDHTHANAVLALTDQPNGQVLCRELFGERMALVPYIMPGFALAKKAAAVFAENPSVEGMILLKHGIFTFGATAREAYERMIDMVTLAEGRVAEAARMSVAGLHLPKAVGRTRPKSFHPIRLPERSAPVSQVAPVLRGLAALERPDGTFSRPILEFRSSPAILDFVAGSELDRYSQQGTATPDHVIRIKPKPLLTPAADTAAFDDFVTGAQAAMQAYRADYQAYFERNNARYAGAKKPLDPAPRVIMVPGLGLFGLGATRAEARIAADLAETNIDVITAAETLGRYEVIDEADLFDIEYWSLEQAKLGKAAERPLARHVVVVTGGASGIGAATAQAFRAEGAEVVIIDVDEAAVDTCARKFGVLGLVYDVTRPEAIQNAFNKIAAAYGGVDIVVSNAGAAWQGRIGEVEEQVLRQSFELNFWAHQFVARAAVRVMLAQGTGGCLLFNVSKQAINPGPDFGPYGLPKAATLALMRQYAVDYGRDGIRACAVNADRVRSGLLTGTMIAERAEARGVSPEEYMQGNLLGREVAADDVAQAFVSLARASSTTAAILTVDGGNIAAALR</sequence>
<dbReference type="SUPFAM" id="SSF51735">
    <property type="entry name" value="NAD(P)-binding Rossmann-fold domains"/>
    <property type="match status" value="1"/>
</dbReference>
<dbReference type="PANTHER" id="PTHR43669:SF3">
    <property type="entry name" value="ALCOHOL DEHYDROGENASE, PUTATIVE (AFU_ORTHOLOGUE AFUA_3G03445)-RELATED"/>
    <property type="match status" value="1"/>
</dbReference>
<dbReference type="SMART" id="SM01007">
    <property type="entry name" value="Aldolase_II"/>
    <property type="match status" value="1"/>
</dbReference>
<dbReference type="Pfam" id="PF13561">
    <property type="entry name" value="adh_short_C2"/>
    <property type="match status" value="1"/>
</dbReference>
<dbReference type="InterPro" id="IPR036291">
    <property type="entry name" value="NAD(P)-bd_dom_sf"/>
</dbReference>
<dbReference type="GO" id="GO:0016491">
    <property type="term" value="F:oxidoreductase activity"/>
    <property type="evidence" value="ECO:0007669"/>
    <property type="project" value="UniProtKB-KW"/>
</dbReference>
<dbReference type="PANTHER" id="PTHR43669">
    <property type="entry name" value="5-KETO-D-GLUCONATE 5-REDUCTASE"/>
    <property type="match status" value="1"/>
</dbReference>
<accession>A0A564WD67</accession>
<dbReference type="AlphaFoldDB" id="A0A564WD67"/>
<comment type="similarity">
    <text evidence="1">Belongs to the short-chain dehydrogenases/reductases (SDR) family.</text>
</comment>
<organism evidence="4 5">
    <name type="scientific">Candidatus Defluviicoccus seviourii</name>
    <dbReference type="NCBI Taxonomy" id="2565273"/>
    <lineage>
        <taxon>Bacteria</taxon>
        <taxon>Pseudomonadati</taxon>
        <taxon>Pseudomonadota</taxon>
        <taxon>Alphaproteobacteria</taxon>
        <taxon>Rhodospirillales</taxon>
        <taxon>Rhodospirillaceae</taxon>
        <taxon>Defluviicoccus</taxon>
    </lineage>
</organism>
<comment type="caution">
    <text evidence="4">The sequence shown here is derived from an EMBL/GenBank/DDBJ whole genome shotgun (WGS) entry which is preliminary data.</text>
</comment>
<feature type="domain" description="Class II aldolase/adducin N-terminal" evidence="3">
    <location>
        <begin position="28"/>
        <end position="227"/>
    </location>
</feature>
<evidence type="ECO:0000313" key="4">
    <source>
        <dbReference type="EMBL" id="VUX46457.1"/>
    </source>
</evidence>
<dbReference type="InterPro" id="IPR036409">
    <property type="entry name" value="Aldolase_II/adducin_N_sf"/>
</dbReference>
<dbReference type="SUPFAM" id="SSF53639">
    <property type="entry name" value="AraD/HMP-PK domain-like"/>
    <property type="match status" value="1"/>
</dbReference>
<dbReference type="EMBL" id="UXAT02000015">
    <property type="protein sequence ID" value="VUX46457.1"/>
    <property type="molecule type" value="Genomic_DNA"/>
</dbReference>
<gene>
    <name evidence="4" type="ORF">DF3PA_220015</name>
</gene>